<keyword evidence="2" id="KW-1185">Reference proteome</keyword>
<evidence type="ECO:0000313" key="1">
    <source>
        <dbReference type="EMBL" id="KAA9089705.1"/>
    </source>
</evidence>
<protein>
    <recommendedName>
        <fullName evidence="3">Glycosyl transferase family 28 C-terminal domain-containing protein</fullName>
    </recommendedName>
</protein>
<organism evidence="1 2">
    <name type="scientific">Microbacterium radiodurans</name>
    <dbReference type="NCBI Taxonomy" id="661398"/>
    <lineage>
        <taxon>Bacteria</taxon>
        <taxon>Bacillati</taxon>
        <taxon>Actinomycetota</taxon>
        <taxon>Actinomycetes</taxon>
        <taxon>Micrococcales</taxon>
        <taxon>Microbacteriaceae</taxon>
        <taxon>Microbacterium</taxon>
    </lineage>
</organism>
<sequence length="349" mass="36494">MSGRIGWYVHHHGRGHLTRMRAIAAHLPHEIACFSSLARPAELPARVTWTQLPPDDQPRPQLPEDDPTARGLLHWAPLGHIGHRTRLAAIAAAVTSAPVDAFVVDVSAEVTLLTRLLGLRTVVIAQPGDRSDEPHRLAYAAAERIVAPWPDWIELPVHLAPHADRVDAVGGISRFDGREVGAERGDDVVLLGGGGGSGVAATDIAAAERATGRTWRVLGAGSAAWLDDPWGALTTAGTVVSWCGQNAIADIAAAGAPAVVIPQDRPFDEQRATARTLGSAGLAVASEHWPEASAWPALVERARHLEPRWERWRVAGAAQRAAEAISRVAGGGAEVAACAGAAATGGAAA</sequence>
<gene>
    <name evidence="1" type="ORF">F6B42_04375</name>
</gene>
<name>A0A5J5IY11_9MICO</name>
<accession>A0A5J5IY11</accession>
<proteinExistence type="predicted"/>
<comment type="caution">
    <text evidence="1">The sequence shown here is derived from an EMBL/GenBank/DDBJ whole genome shotgun (WGS) entry which is preliminary data.</text>
</comment>
<dbReference type="RefSeq" id="WP_150418336.1">
    <property type="nucleotide sequence ID" value="NZ_VYRZ01000001.1"/>
</dbReference>
<dbReference type="EMBL" id="VYRZ01000001">
    <property type="protein sequence ID" value="KAA9089705.1"/>
    <property type="molecule type" value="Genomic_DNA"/>
</dbReference>
<dbReference type="AlphaFoldDB" id="A0A5J5IY11"/>
<dbReference type="OrthoDB" id="9809594at2"/>
<reference evidence="2" key="1">
    <citation type="submission" date="2019-09" db="EMBL/GenBank/DDBJ databases">
        <title>Mumia zhuanghuii sp. nov. isolated from the intestinal contents of plateau pika (Ochotona curzoniae) in the Qinghai-Tibet plateau of China.</title>
        <authorList>
            <person name="Tian Z."/>
        </authorList>
    </citation>
    <scope>NUCLEOTIDE SEQUENCE [LARGE SCALE GENOMIC DNA]</scope>
    <source>
        <strain evidence="2">DSM 25564</strain>
    </source>
</reference>
<dbReference type="Gene3D" id="3.40.50.2000">
    <property type="entry name" value="Glycogen Phosphorylase B"/>
    <property type="match status" value="1"/>
</dbReference>
<dbReference type="SUPFAM" id="SSF53756">
    <property type="entry name" value="UDP-Glycosyltransferase/glycogen phosphorylase"/>
    <property type="match status" value="1"/>
</dbReference>
<evidence type="ECO:0008006" key="3">
    <source>
        <dbReference type="Google" id="ProtNLM"/>
    </source>
</evidence>
<evidence type="ECO:0000313" key="2">
    <source>
        <dbReference type="Proteomes" id="UP000327039"/>
    </source>
</evidence>
<dbReference type="Proteomes" id="UP000327039">
    <property type="component" value="Unassembled WGS sequence"/>
</dbReference>